<dbReference type="RefSeq" id="WP_343938680.1">
    <property type="nucleotide sequence ID" value="NZ_BAAABU010000025.1"/>
</dbReference>
<evidence type="ECO:0000313" key="1">
    <source>
        <dbReference type="EMBL" id="GAA0257155.1"/>
    </source>
</evidence>
<keyword evidence="2" id="KW-1185">Reference proteome</keyword>
<dbReference type="EMBL" id="BAAABU010000025">
    <property type="protein sequence ID" value="GAA0257155.1"/>
    <property type="molecule type" value="Genomic_DNA"/>
</dbReference>
<proteinExistence type="predicted"/>
<sequence length="303" mass="33059">MSEFTGLSCYTANLLAYLAAVDDTALDRFAESVRLAVRLDGPAFSHHRTPLDVLPDGSVLRYASGGEETVGALRAEIALHGRVIVVADNARLPWSPSFGTGATAPHWVLVDGCAGDEWHVVDHFAGLLPTGEQRPFEGVLSTSALTHAMDGPERLSPMQVRRNALAFGHPVEAPGGGRTWLRRERGVASGPRFDSRTWVRQFVGVGEALPFLAEWFRRDPVGASVVLDDLWTASGHHVFRYRRVGDDGAADAWRQLPGALRFAVDSARRGRPRDSLVDLTFRNLLHIESGQDAVLPSRGRTAR</sequence>
<organism evidence="1 2">
    <name type="scientific">Saccharothrix mutabilis subsp. mutabilis</name>
    <dbReference type="NCBI Taxonomy" id="66855"/>
    <lineage>
        <taxon>Bacteria</taxon>
        <taxon>Bacillati</taxon>
        <taxon>Actinomycetota</taxon>
        <taxon>Actinomycetes</taxon>
        <taxon>Pseudonocardiales</taxon>
        <taxon>Pseudonocardiaceae</taxon>
        <taxon>Saccharothrix</taxon>
    </lineage>
</organism>
<comment type="caution">
    <text evidence="1">The sequence shown here is derived from an EMBL/GenBank/DDBJ whole genome shotgun (WGS) entry which is preliminary data.</text>
</comment>
<protein>
    <submittedName>
        <fullName evidence="1">Uncharacterized protein</fullName>
    </submittedName>
</protein>
<accession>A0ABN0UPC9</accession>
<reference evidence="1 2" key="1">
    <citation type="journal article" date="2019" name="Int. J. Syst. Evol. Microbiol.">
        <title>The Global Catalogue of Microorganisms (GCM) 10K type strain sequencing project: providing services to taxonomists for standard genome sequencing and annotation.</title>
        <authorList>
            <consortium name="The Broad Institute Genomics Platform"/>
            <consortium name="The Broad Institute Genome Sequencing Center for Infectious Disease"/>
            <person name="Wu L."/>
            <person name="Ma J."/>
        </authorList>
    </citation>
    <scope>NUCLEOTIDE SEQUENCE [LARGE SCALE GENOMIC DNA]</scope>
    <source>
        <strain evidence="1 2">JCM 3380</strain>
    </source>
</reference>
<evidence type="ECO:0000313" key="2">
    <source>
        <dbReference type="Proteomes" id="UP001500416"/>
    </source>
</evidence>
<gene>
    <name evidence="1" type="ORF">GCM10010492_67660</name>
</gene>
<name>A0ABN0UPC9_9PSEU</name>
<dbReference type="Proteomes" id="UP001500416">
    <property type="component" value="Unassembled WGS sequence"/>
</dbReference>